<dbReference type="Proteomes" id="UP000800092">
    <property type="component" value="Unassembled WGS sequence"/>
</dbReference>
<keyword evidence="1" id="KW-0472">Membrane</keyword>
<dbReference type="InterPro" id="IPR050587">
    <property type="entry name" value="GNT1/Glycosyltrans_8"/>
</dbReference>
<keyword evidence="3" id="KW-1185">Reference proteome</keyword>
<dbReference type="InterPro" id="IPR002495">
    <property type="entry name" value="Glyco_trans_8"/>
</dbReference>
<evidence type="ECO:0000313" key="3">
    <source>
        <dbReference type="Proteomes" id="UP000800092"/>
    </source>
</evidence>
<dbReference type="AlphaFoldDB" id="A0A6A6GX97"/>
<evidence type="ECO:0000256" key="1">
    <source>
        <dbReference type="SAM" id="Phobius"/>
    </source>
</evidence>
<accession>A0A6A6GX97</accession>
<dbReference type="PANTHER" id="PTHR11183">
    <property type="entry name" value="GLYCOGENIN SUBFAMILY MEMBER"/>
    <property type="match status" value="1"/>
</dbReference>
<dbReference type="SUPFAM" id="SSF53448">
    <property type="entry name" value="Nucleotide-diphospho-sugar transferases"/>
    <property type="match status" value="1"/>
</dbReference>
<keyword evidence="1" id="KW-1133">Transmembrane helix</keyword>
<dbReference type="GO" id="GO:0016757">
    <property type="term" value="F:glycosyltransferase activity"/>
    <property type="evidence" value="ECO:0007669"/>
    <property type="project" value="InterPro"/>
</dbReference>
<keyword evidence="1" id="KW-0812">Transmembrane</keyword>
<protein>
    <submittedName>
        <fullName evidence="2">Glycosyltransferase family 8 protein</fullName>
    </submittedName>
</protein>
<sequence length="369" mass="41613">MGLEMSSRSLSPSTLLGSKPFITALAFLICIAFFFASPLPSRLGDTRTSLLSFSSNTPATLPASKYAYATFLTGTVANATDEDYSHDNYFVATRILCYQLLHAPETRTNWSIPFLVLVTEDVPQAKQDRLAEDGAIVLPVEYIRQDWIHAMHGHWQDVLTKLRMWELTQYERILFLDVDTILTRPLDAIFDDPAASSPSIPTSNANAVAPDESPLPASYTFAGVPEMNHDHGYPPSDAHHDFPNVNYLNAGFFVFAPSPAVFAYYLSVLAIPERFDSQFPEQNLFNYAHRREGNMPWKALDPTWNIHYPNMADLEGGVASLHDKWWAPEHPEMEPFFRSLRWRMEGFYEGVDAVGRVRGGHVSRHRING</sequence>
<reference evidence="2" key="1">
    <citation type="journal article" date="2020" name="Stud. Mycol.">
        <title>101 Dothideomycetes genomes: a test case for predicting lifestyles and emergence of pathogens.</title>
        <authorList>
            <person name="Haridas S."/>
            <person name="Albert R."/>
            <person name="Binder M."/>
            <person name="Bloem J."/>
            <person name="Labutti K."/>
            <person name="Salamov A."/>
            <person name="Andreopoulos B."/>
            <person name="Baker S."/>
            <person name="Barry K."/>
            <person name="Bills G."/>
            <person name="Bluhm B."/>
            <person name="Cannon C."/>
            <person name="Castanera R."/>
            <person name="Culley D."/>
            <person name="Daum C."/>
            <person name="Ezra D."/>
            <person name="Gonzalez J."/>
            <person name="Henrissat B."/>
            <person name="Kuo A."/>
            <person name="Liang C."/>
            <person name="Lipzen A."/>
            <person name="Lutzoni F."/>
            <person name="Magnuson J."/>
            <person name="Mondo S."/>
            <person name="Nolan M."/>
            <person name="Ohm R."/>
            <person name="Pangilinan J."/>
            <person name="Park H.-J."/>
            <person name="Ramirez L."/>
            <person name="Alfaro M."/>
            <person name="Sun H."/>
            <person name="Tritt A."/>
            <person name="Yoshinaga Y."/>
            <person name="Zwiers L.-H."/>
            <person name="Turgeon B."/>
            <person name="Goodwin S."/>
            <person name="Spatafora J."/>
            <person name="Crous P."/>
            <person name="Grigoriev I."/>
        </authorList>
    </citation>
    <scope>NUCLEOTIDE SEQUENCE</scope>
    <source>
        <strain evidence="2">Tuck. ex Michener</strain>
    </source>
</reference>
<name>A0A6A6GX97_VIRVR</name>
<dbReference type="OrthoDB" id="2014201at2759"/>
<proteinExistence type="predicted"/>
<organism evidence="2 3">
    <name type="scientific">Viridothelium virens</name>
    <name type="common">Speckled blister lichen</name>
    <name type="synonym">Trypethelium virens</name>
    <dbReference type="NCBI Taxonomy" id="1048519"/>
    <lineage>
        <taxon>Eukaryota</taxon>
        <taxon>Fungi</taxon>
        <taxon>Dikarya</taxon>
        <taxon>Ascomycota</taxon>
        <taxon>Pezizomycotina</taxon>
        <taxon>Dothideomycetes</taxon>
        <taxon>Dothideomycetes incertae sedis</taxon>
        <taxon>Trypetheliales</taxon>
        <taxon>Trypetheliaceae</taxon>
        <taxon>Viridothelium</taxon>
    </lineage>
</organism>
<dbReference type="Gene3D" id="3.90.550.10">
    <property type="entry name" value="Spore Coat Polysaccharide Biosynthesis Protein SpsA, Chain A"/>
    <property type="match status" value="1"/>
</dbReference>
<gene>
    <name evidence="2" type="ORF">EV356DRAFT_347947</name>
</gene>
<dbReference type="EMBL" id="ML991845">
    <property type="protein sequence ID" value="KAF2230218.1"/>
    <property type="molecule type" value="Genomic_DNA"/>
</dbReference>
<dbReference type="Pfam" id="PF01501">
    <property type="entry name" value="Glyco_transf_8"/>
    <property type="match status" value="1"/>
</dbReference>
<evidence type="ECO:0000313" key="2">
    <source>
        <dbReference type="EMBL" id="KAF2230218.1"/>
    </source>
</evidence>
<dbReference type="InterPro" id="IPR029044">
    <property type="entry name" value="Nucleotide-diphossugar_trans"/>
</dbReference>
<feature type="transmembrane region" description="Helical" evidence="1">
    <location>
        <begin position="20"/>
        <end position="39"/>
    </location>
</feature>
<keyword evidence="2" id="KW-0808">Transferase</keyword>